<dbReference type="EMBL" id="CP002985">
    <property type="protein sequence ID" value="AEM48616.1"/>
    <property type="molecule type" value="Genomic_DNA"/>
</dbReference>
<sequence length="128" mass="14666">MALLRIIPGRLALEGTFMETVSELGFWQRMATSQGLIILFFTSAGCHSCRIWRKLLTDYEATRSGLRVWEVDAGIDMGITQELNVYHLPALFLFRDGHYQRPIQVEARVHALDRWLTAMADQPAEEMP</sequence>
<evidence type="ECO:0000313" key="2">
    <source>
        <dbReference type="EMBL" id="AEM48616.1"/>
    </source>
</evidence>
<dbReference type="AlphaFoldDB" id="G0JQ33"/>
<dbReference type="eggNOG" id="COG0526">
    <property type="taxonomic scope" value="Bacteria"/>
</dbReference>
<dbReference type="Proteomes" id="UP000009220">
    <property type="component" value="Chromosome"/>
</dbReference>
<dbReference type="Gene3D" id="3.40.30.10">
    <property type="entry name" value="Glutaredoxin"/>
    <property type="match status" value="1"/>
</dbReference>
<gene>
    <name evidence="2" type="ORF">Acife_2524</name>
</gene>
<proteinExistence type="predicted"/>
<dbReference type="HOGENOM" id="CLU_148736_0_0_6"/>
<dbReference type="RefSeq" id="WP_014029866.1">
    <property type="nucleotide sequence ID" value="NC_015942.1"/>
</dbReference>
<dbReference type="KEGG" id="afi:Acife_2524"/>
<organism evidence="2 3">
    <name type="scientific">Acidithiobacillus ferrivorans SS3</name>
    <dbReference type="NCBI Taxonomy" id="743299"/>
    <lineage>
        <taxon>Bacteria</taxon>
        <taxon>Pseudomonadati</taxon>
        <taxon>Pseudomonadota</taxon>
        <taxon>Acidithiobacillia</taxon>
        <taxon>Acidithiobacillales</taxon>
        <taxon>Acidithiobacillaceae</taxon>
        <taxon>Acidithiobacillus</taxon>
    </lineage>
</organism>
<name>G0JQ33_9PROT</name>
<accession>G0JQ33</accession>
<protein>
    <submittedName>
        <fullName evidence="2">Thioredoxin, putative</fullName>
    </submittedName>
</protein>
<dbReference type="InterPro" id="IPR013766">
    <property type="entry name" value="Thioredoxin_domain"/>
</dbReference>
<evidence type="ECO:0000259" key="1">
    <source>
        <dbReference type="Pfam" id="PF00085"/>
    </source>
</evidence>
<feature type="domain" description="Thioredoxin" evidence="1">
    <location>
        <begin position="22"/>
        <end position="116"/>
    </location>
</feature>
<dbReference type="InterPro" id="IPR036249">
    <property type="entry name" value="Thioredoxin-like_sf"/>
</dbReference>
<evidence type="ECO:0000313" key="3">
    <source>
        <dbReference type="Proteomes" id="UP000009220"/>
    </source>
</evidence>
<dbReference type="SUPFAM" id="SSF52833">
    <property type="entry name" value="Thioredoxin-like"/>
    <property type="match status" value="1"/>
</dbReference>
<dbReference type="STRING" id="743299.Acife_2524"/>
<dbReference type="Pfam" id="PF00085">
    <property type="entry name" value="Thioredoxin"/>
    <property type="match status" value="1"/>
</dbReference>
<reference evidence="2 3" key="1">
    <citation type="journal article" date="2011" name="J. Bacteriol.">
        <title>Draft genome of the psychrotolerant acidophile Acidithiobacillus ferrivorans SS3.</title>
        <authorList>
            <person name="Liljeqvist M."/>
            <person name="Valdes J."/>
            <person name="Holmes D.S."/>
            <person name="Dopson M."/>
        </authorList>
    </citation>
    <scope>NUCLEOTIDE SEQUENCE [LARGE SCALE GENOMIC DNA]</scope>
    <source>
        <strain evidence="2 3">SS3</strain>
    </source>
</reference>
<dbReference type="CDD" id="cd02947">
    <property type="entry name" value="TRX_family"/>
    <property type="match status" value="1"/>
</dbReference>